<feature type="compositionally biased region" description="Low complexity" evidence="1">
    <location>
        <begin position="131"/>
        <end position="160"/>
    </location>
</feature>
<evidence type="ECO:0000313" key="3">
    <source>
        <dbReference type="Proteomes" id="UP001433268"/>
    </source>
</evidence>
<evidence type="ECO:0000256" key="1">
    <source>
        <dbReference type="SAM" id="MobiDB-lite"/>
    </source>
</evidence>
<comment type="caution">
    <text evidence="2">The sequence shown here is derived from an EMBL/GenBank/DDBJ whole genome shotgun (WGS) entry which is preliminary data.</text>
</comment>
<dbReference type="RefSeq" id="XP_066667010.1">
    <property type="nucleotide sequence ID" value="XM_066811668.1"/>
</dbReference>
<dbReference type="EMBL" id="JAQQWN010000006">
    <property type="protein sequence ID" value="KAK8079535.1"/>
    <property type="molecule type" value="Genomic_DNA"/>
</dbReference>
<sequence>MGACLLPEEQMWLHTVTEKFGTEITRDGLACWTASDLVEFLALTLPEQLKTDLYMASLLLQRCLLRLGSYPYLNRPAQGLTFENLSVAIAILLQRYDESVNPIGVTGLVYELFETQARSLCVLLFQSMRTSSTTESGGGSSSSRSGRGSNTRRTSSSSSSAYAADNNLPRTVADDEHLLQAHQLLLNCNHRYSDADPAIVEFGPAPVPAHELPSSRSADVAGFVHRDQFQSLLKLLLYCESPPFGLDADGLVQNADWRELEGAAQDVLARFLGPEGALGGLRGGRLRWRLCSWRYVQTCPGGTLV</sequence>
<accession>A0ABR1WAP4</accession>
<keyword evidence="3" id="KW-1185">Reference proteome</keyword>
<dbReference type="GeneID" id="92044728"/>
<dbReference type="Proteomes" id="UP001433268">
    <property type="component" value="Unassembled WGS sequence"/>
</dbReference>
<reference evidence="2 3" key="1">
    <citation type="submission" date="2023-01" db="EMBL/GenBank/DDBJ databases">
        <title>Analysis of 21 Apiospora genomes using comparative genomics revels a genus with tremendous synthesis potential of carbohydrate active enzymes and secondary metabolites.</title>
        <authorList>
            <person name="Sorensen T."/>
        </authorList>
    </citation>
    <scope>NUCLEOTIDE SEQUENCE [LARGE SCALE GENOMIC DNA]</scope>
    <source>
        <strain evidence="2 3">CBS 114990</strain>
    </source>
</reference>
<proteinExistence type="predicted"/>
<organism evidence="2 3">
    <name type="scientific">Apiospora hydei</name>
    <dbReference type="NCBI Taxonomy" id="1337664"/>
    <lineage>
        <taxon>Eukaryota</taxon>
        <taxon>Fungi</taxon>
        <taxon>Dikarya</taxon>
        <taxon>Ascomycota</taxon>
        <taxon>Pezizomycotina</taxon>
        <taxon>Sordariomycetes</taxon>
        <taxon>Xylariomycetidae</taxon>
        <taxon>Amphisphaeriales</taxon>
        <taxon>Apiosporaceae</taxon>
        <taxon>Apiospora</taxon>
    </lineage>
</organism>
<gene>
    <name evidence="2" type="ORF">PG997_007353</name>
</gene>
<feature type="region of interest" description="Disordered" evidence="1">
    <location>
        <begin position="131"/>
        <end position="164"/>
    </location>
</feature>
<evidence type="ECO:0000313" key="2">
    <source>
        <dbReference type="EMBL" id="KAK8079535.1"/>
    </source>
</evidence>
<name>A0ABR1WAP4_9PEZI</name>
<protein>
    <submittedName>
        <fullName evidence="2">Uncharacterized protein</fullName>
    </submittedName>
</protein>